<name>A0ABV2T3H8_9BACT</name>
<dbReference type="RefSeq" id="WP_354659804.1">
    <property type="nucleotide sequence ID" value="NZ_JBEXAC010000001.1"/>
</dbReference>
<gene>
    <name evidence="2" type="ORF">ABR189_07280</name>
</gene>
<accession>A0ABV2T3H8</accession>
<dbReference type="InterPro" id="IPR013784">
    <property type="entry name" value="Carb-bd-like_fold"/>
</dbReference>
<evidence type="ECO:0000313" key="3">
    <source>
        <dbReference type="Proteomes" id="UP001549749"/>
    </source>
</evidence>
<dbReference type="Proteomes" id="UP001549749">
    <property type="component" value="Unassembled WGS sequence"/>
</dbReference>
<organism evidence="2 3">
    <name type="scientific">Chitinophaga defluvii</name>
    <dbReference type="NCBI Taxonomy" id="3163343"/>
    <lineage>
        <taxon>Bacteria</taxon>
        <taxon>Pseudomonadati</taxon>
        <taxon>Bacteroidota</taxon>
        <taxon>Chitinophagia</taxon>
        <taxon>Chitinophagales</taxon>
        <taxon>Chitinophagaceae</taxon>
        <taxon>Chitinophaga</taxon>
    </lineage>
</organism>
<feature type="chain" id="PRO_5046200090" evidence="1">
    <location>
        <begin position="27"/>
        <end position="142"/>
    </location>
</feature>
<evidence type="ECO:0000256" key="1">
    <source>
        <dbReference type="SAM" id="SignalP"/>
    </source>
</evidence>
<dbReference type="SUPFAM" id="SSF49452">
    <property type="entry name" value="Starch-binding domain-like"/>
    <property type="match status" value="1"/>
</dbReference>
<proteinExistence type="predicted"/>
<sequence>MKKVITGTLAMVAVTVGLFAFKTADAGMITGKSATDSAAVLAVDSLKVIDSLKSNDSLKAVEAGSITGKVSPADGATEVEATEGETKLTATITEGAFTIKDAKAGTYTVVVKGKAPYKDATIKDVKVEDGKPTDLGEIKLEQ</sequence>
<dbReference type="Gene3D" id="2.60.40.1120">
    <property type="entry name" value="Carboxypeptidase-like, regulatory domain"/>
    <property type="match status" value="1"/>
</dbReference>
<protein>
    <submittedName>
        <fullName evidence="2">Carboxypeptidase-like regulatory domain-containing protein</fullName>
    </submittedName>
</protein>
<feature type="signal peptide" evidence="1">
    <location>
        <begin position="1"/>
        <end position="26"/>
    </location>
</feature>
<evidence type="ECO:0000313" key="2">
    <source>
        <dbReference type="EMBL" id="MET6997165.1"/>
    </source>
</evidence>
<keyword evidence="3" id="KW-1185">Reference proteome</keyword>
<comment type="caution">
    <text evidence="2">The sequence shown here is derived from an EMBL/GenBank/DDBJ whole genome shotgun (WGS) entry which is preliminary data.</text>
</comment>
<reference evidence="2 3" key="1">
    <citation type="submission" date="2024-06" db="EMBL/GenBank/DDBJ databases">
        <title>Chitinophaga defluvii sp. nov., isolated from municipal sewage.</title>
        <authorList>
            <person name="Zhang L."/>
        </authorList>
    </citation>
    <scope>NUCLEOTIDE SEQUENCE [LARGE SCALE GENOMIC DNA]</scope>
    <source>
        <strain evidence="2 3">H8</strain>
    </source>
</reference>
<dbReference type="EMBL" id="JBEXAC010000001">
    <property type="protein sequence ID" value="MET6997165.1"/>
    <property type="molecule type" value="Genomic_DNA"/>
</dbReference>
<keyword evidence="1" id="KW-0732">Signal</keyword>